<evidence type="ECO:0000256" key="14">
    <source>
        <dbReference type="ARBA" id="ARBA00045555"/>
    </source>
</evidence>
<dbReference type="Pfam" id="PF05670">
    <property type="entry name" value="NFACT-R_1"/>
    <property type="match status" value="1"/>
</dbReference>
<dbReference type="Pfam" id="PF05833">
    <property type="entry name" value="NFACT_N"/>
    <property type="match status" value="1"/>
</dbReference>
<accession>A0A8H7B9R1</accession>
<dbReference type="FunFam" id="3.30.450.60:FF:000013">
    <property type="entry name" value="Coatomer subunit zeta"/>
    <property type="match status" value="1"/>
</dbReference>
<evidence type="ECO:0000256" key="17">
    <source>
        <dbReference type="SAM" id="Coils"/>
    </source>
</evidence>
<evidence type="ECO:0000259" key="20">
    <source>
        <dbReference type="Pfam" id="PF01217"/>
    </source>
</evidence>
<evidence type="ECO:0000256" key="8">
    <source>
        <dbReference type="ARBA" id="ARBA00022892"/>
    </source>
</evidence>
<feature type="coiled-coil region" evidence="17">
    <location>
        <begin position="536"/>
        <end position="567"/>
    </location>
</feature>
<dbReference type="Proteomes" id="UP000596902">
    <property type="component" value="Unassembled WGS sequence"/>
</dbReference>
<reference evidence="23" key="1">
    <citation type="submission" date="2020-01" db="EMBL/GenBank/DDBJ databases">
        <authorList>
            <person name="Feng Z.H.Z."/>
        </authorList>
    </citation>
    <scope>NUCLEOTIDE SEQUENCE</scope>
    <source>
        <strain evidence="23">CBS107.38</strain>
    </source>
</reference>
<dbReference type="Gene3D" id="3.30.450.60">
    <property type="match status" value="1"/>
</dbReference>
<feature type="signal peptide" evidence="19">
    <location>
        <begin position="1"/>
        <end position="17"/>
    </location>
</feature>
<evidence type="ECO:0000256" key="2">
    <source>
        <dbReference type="ARBA" id="ARBA00004347"/>
    </source>
</evidence>
<comment type="subunit">
    <text evidence="5">Oligomeric complex that consists of at least the alpha, beta, beta', gamma, delta, epsilon and zeta subunits.</text>
</comment>
<proteinExistence type="inferred from homology"/>
<dbReference type="GO" id="GO:0000049">
    <property type="term" value="F:tRNA binding"/>
    <property type="evidence" value="ECO:0007669"/>
    <property type="project" value="TreeGrafter"/>
</dbReference>
<dbReference type="SUPFAM" id="SSF64356">
    <property type="entry name" value="SNARE-like"/>
    <property type="match status" value="1"/>
</dbReference>
<feature type="compositionally biased region" description="Basic and acidic residues" evidence="18">
    <location>
        <begin position="922"/>
        <end position="931"/>
    </location>
</feature>
<feature type="domain" description="NFACT RNA-binding" evidence="21">
    <location>
        <begin position="757"/>
        <end position="870"/>
    </location>
</feature>
<dbReference type="InterPro" id="IPR011012">
    <property type="entry name" value="Longin-like_dom_sf"/>
</dbReference>
<feature type="compositionally biased region" description="Acidic residues" evidence="18">
    <location>
        <begin position="642"/>
        <end position="654"/>
    </location>
</feature>
<dbReference type="InterPro" id="IPR021846">
    <property type="entry name" value="NFACT-C"/>
</dbReference>
<feature type="region of interest" description="Disordered" evidence="18">
    <location>
        <begin position="1315"/>
        <end position="1334"/>
    </location>
</feature>
<keyword evidence="6" id="KW-0813">Transport</keyword>
<dbReference type="EMBL" id="JAAABM010000002">
    <property type="protein sequence ID" value="KAF7680436.1"/>
    <property type="molecule type" value="Genomic_DNA"/>
</dbReference>
<feature type="compositionally biased region" description="Basic and acidic residues" evidence="18">
    <location>
        <begin position="1147"/>
        <end position="1163"/>
    </location>
</feature>
<evidence type="ECO:0000256" key="4">
    <source>
        <dbReference type="ARBA" id="ARBA00008318"/>
    </source>
</evidence>
<dbReference type="Gene3D" id="2.30.310.10">
    <property type="entry name" value="ibrinogen binding protein from staphylococcus aureus domain"/>
    <property type="match status" value="1"/>
</dbReference>
<feature type="domain" description="AP complex mu/sigma subunit" evidence="20">
    <location>
        <begin position="10"/>
        <end position="160"/>
    </location>
</feature>
<keyword evidence="24" id="KW-1185">Reference proteome</keyword>
<dbReference type="RefSeq" id="XP_038790426.1">
    <property type="nucleotide sequence ID" value="XM_038927134.1"/>
</dbReference>
<evidence type="ECO:0000256" key="13">
    <source>
        <dbReference type="ARBA" id="ARBA00023329"/>
    </source>
</evidence>
<feature type="compositionally biased region" description="Polar residues" evidence="18">
    <location>
        <begin position="1026"/>
        <end position="1037"/>
    </location>
</feature>
<dbReference type="Pfam" id="PF01217">
    <property type="entry name" value="Clat_adaptor_s"/>
    <property type="match status" value="1"/>
</dbReference>
<evidence type="ECO:0000256" key="10">
    <source>
        <dbReference type="ARBA" id="ARBA00023034"/>
    </source>
</evidence>
<gene>
    <name evidence="23" type="ORF">GT037_002087</name>
</gene>
<evidence type="ECO:0000256" key="3">
    <source>
        <dbReference type="ARBA" id="ARBA00006972"/>
    </source>
</evidence>
<dbReference type="FunFam" id="2.30.310.10:FF:000003">
    <property type="entry name" value="Zinc knuckle domain containing protein"/>
    <property type="match status" value="1"/>
</dbReference>
<reference evidence="23" key="2">
    <citation type="submission" date="2020-08" db="EMBL/GenBank/DDBJ databases">
        <title>Draft Genome Sequence of Cumin Blight Pathogen Alternaria burnsii.</title>
        <authorList>
            <person name="Feng Z."/>
        </authorList>
    </citation>
    <scope>NUCLEOTIDE SEQUENCE</scope>
    <source>
        <strain evidence="23">CBS107.38</strain>
    </source>
</reference>
<comment type="subcellular location">
    <subcellularLocation>
        <location evidence="2">Cytoplasmic vesicle</location>
        <location evidence="2">COPI-coated vesicle membrane</location>
        <topology evidence="2">Peripheral membrane protein</topology>
        <orientation evidence="2">Cytoplasmic side</orientation>
    </subcellularLocation>
    <subcellularLocation>
        <location evidence="1">Golgi apparatus membrane</location>
        <topology evidence="1">Peripheral membrane protein</topology>
        <orientation evidence="1">Cytoplasmic side</orientation>
    </subcellularLocation>
</comment>
<evidence type="ECO:0000256" key="15">
    <source>
        <dbReference type="ARBA" id="ARBA00070414"/>
    </source>
</evidence>
<name>A0A8H7B9R1_9PLEO</name>
<evidence type="ECO:0000256" key="9">
    <source>
        <dbReference type="ARBA" id="ARBA00022927"/>
    </source>
</evidence>
<comment type="similarity">
    <text evidence="4">Belongs to the NEMF family.</text>
</comment>
<dbReference type="InterPro" id="IPR008532">
    <property type="entry name" value="NFACT_RNA-bd"/>
</dbReference>
<comment type="function">
    <text evidence="14">The coatomer is a cytosolic protein complex that binds to dilysine motifs and reversibly associates with Golgi non-clathrin-coated vesicles, which further mediate biosynthetic protein transport from the ER, via the Golgi up to the trans Golgi network. Coatomer complex is required for budding from Golgi membranes, and is essential for the retrograde Golgi-to-ER transport of dilysine-tagged proteins. The zeta subunit may be involved in regulating the coat assembly and, hence, the rate of biosynthetic protein transport due to its association-dissociation properties with the coatomer complex.</text>
</comment>
<feature type="compositionally biased region" description="Acidic residues" evidence="18">
    <location>
        <begin position="1070"/>
        <end position="1079"/>
    </location>
</feature>
<evidence type="ECO:0000313" key="24">
    <source>
        <dbReference type="Proteomes" id="UP000596902"/>
    </source>
</evidence>
<dbReference type="Pfam" id="PF11923">
    <property type="entry name" value="NFACT-C"/>
    <property type="match status" value="1"/>
</dbReference>
<evidence type="ECO:0000259" key="22">
    <source>
        <dbReference type="Pfam" id="PF11923"/>
    </source>
</evidence>
<feature type="compositionally biased region" description="Basic and acidic residues" evidence="18">
    <location>
        <begin position="952"/>
        <end position="961"/>
    </location>
</feature>
<evidence type="ECO:0000256" key="16">
    <source>
        <dbReference type="ARBA" id="ARBA00075766"/>
    </source>
</evidence>
<dbReference type="GO" id="GO:0072344">
    <property type="term" value="P:rescue of stalled ribosome"/>
    <property type="evidence" value="ECO:0007669"/>
    <property type="project" value="TreeGrafter"/>
</dbReference>
<keyword evidence="11 17" id="KW-0175">Coiled coil</keyword>
<dbReference type="GO" id="GO:0030663">
    <property type="term" value="C:COPI-coated vesicle membrane"/>
    <property type="evidence" value="ECO:0007669"/>
    <property type="project" value="UniProtKB-SubCell"/>
</dbReference>
<comment type="similarity">
    <text evidence="3">Belongs to the adaptor complexes small subunit family.</text>
</comment>
<evidence type="ECO:0000256" key="1">
    <source>
        <dbReference type="ARBA" id="ARBA00004255"/>
    </source>
</evidence>
<dbReference type="PANTHER" id="PTHR15239:SF6">
    <property type="entry name" value="RIBOSOME QUALITY CONTROL COMPLEX SUBUNIT NEMF"/>
    <property type="match status" value="1"/>
</dbReference>
<keyword evidence="10" id="KW-0333">Golgi apparatus</keyword>
<keyword evidence="13" id="KW-0968">Cytoplasmic vesicle</keyword>
<keyword evidence="12" id="KW-0472">Membrane</keyword>
<sequence>MSRPLSLFSVQAILVLAIDDGSRILTKYYSNPHPPAGHQNDYPGQIAYKTVKDQKAFEKGLLEKTAKQTTDIILYDGKVIVFKMESDVMLYVVGSAEENEVLLYSVVLALRDSLNILLKNSVDKRTVIENYDLVSLAVDELVDDGIILETDPVIVASRVSKPPAQDMTSMKNIDLSEQGFLNAWEFGKRQLAERIRQDSAHGITMKQRFSSLDVKVIAHELSAKLTSLRVTNVYDLSSRIFLIKFHKPDHREQLLIDSGFRCHLTEYARTTAAAPSSFVAKLRKYLKTRRITSISQIGTDRILEFQFSDGLYRLYLEFYAGGNIVLTDADLNVLSLLRNVDEGEEHERLRVGLKYNLTLRQNYGGAPELTKERVRQGLQKAVDKQQDQPAATGKKAKKAAKDSLRKALAVSITECPPLLVDHALHIANFDSTLKPDEVLADDNLLGSLVEILQNARNITDEVSTPDQIKGYILAKPNPSASTADDEASEKSKLLYDDFHPFRPHQFENSDYKFLEFDGFNKAVDEFFSSIEGQKLESKLTEREQQAKKKLEKARKEHEDRIGGLQQVQDLNFRKAEAILANVHRVTEATEAVNGLIRQGMDWVDIARLIEREQNSGNAVAQLIKLPLKLHENTVTLLLDETNWEEGQDDEDEGNETSSVSEDTEDEDDKPKKKAPTPAVSTRPQLAIDIDLALSAWANSTEYFDQKKTAADKEDRTLQASTRALKSHEKKVAEDLKKGLKQEKEVLRPVRKQQWFEKYIYFISSDGYLVLGGKDAQQNEIIYRRFLRKGDVYVHADIKGAMPMIIKNKPDTPDAPIPPSTLSQAGNLCICTSDAWDSKAVMSAWWVRSDQVSKTGQTGEFLPAGMFNIKGKKEFLPPAQLVVGLAVMFEISDSSKANHHKHRVQETAVSAAEMADEPANDSRAADASKTDNSDDEDDFPDAKINSDSEDDFPDAKMEHTEESDAESEAAAPRSNPLQSRTADARDDLDEEDELATAKDGDEYAMSGGKNGSAVNEEPQEDAGSVADTEQTVKSTGKRQLSARERRLARKGQLQDLPQVPSDAGPTADGAGQEEDSSDEEGNAKSPPKAPCTVTTQSTKPKNAPLPRGKRAKAKKQAAKYAAQDEEDRELAMRLLGSKSGQQAAEAAAQEKRQKEEQALADKQRRRDQHLRAQAAGKAAEEARLRALENAEEDDEGDEVLKTNLQNLDAFTGRPLPNDELLTAIPVCAPWSALSTYKYKAKIQPGSTKRGKAVKEVLSIWDHAGKDAKIIDKNSQDVERIWPKEIDLIRGWKETEVVGVVPVSKVRVMIAGGRRGADIAKGKKKSARGGRGSKKK</sequence>
<dbReference type="GO" id="GO:0015031">
    <property type="term" value="P:protein transport"/>
    <property type="evidence" value="ECO:0007669"/>
    <property type="project" value="UniProtKB-KW"/>
</dbReference>
<evidence type="ECO:0000256" key="12">
    <source>
        <dbReference type="ARBA" id="ARBA00023136"/>
    </source>
</evidence>
<comment type="caution">
    <text evidence="23">The sequence shown here is derived from an EMBL/GenBank/DDBJ whole genome shotgun (WGS) entry which is preliminary data.</text>
</comment>
<dbReference type="InterPro" id="IPR022775">
    <property type="entry name" value="AP_mu_sigma_su"/>
</dbReference>
<evidence type="ECO:0000256" key="6">
    <source>
        <dbReference type="ARBA" id="ARBA00022448"/>
    </source>
</evidence>
<feature type="domain" description="NFACT protein C-terminal" evidence="22">
    <location>
        <begin position="1201"/>
        <end position="1307"/>
    </location>
</feature>
<dbReference type="GO" id="GO:0043023">
    <property type="term" value="F:ribosomal large subunit binding"/>
    <property type="evidence" value="ECO:0007669"/>
    <property type="project" value="TreeGrafter"/>
</dbReference>
<dbReference type="CDD" id="cd14829">
    <property type="entry name" value="Zeta-COP"/>
    <property type="match status" value="1"/>
</dbReference>
<evidence type="ECO:0000256" key="18">
    <source>
        <dbReference type="SAM" id="MobiDB-lite"/>
    </source>
</evidence>
<feature type="chain" id="PRO_5034552752" description="Ribosome quality control complex subunit 2" evidence="19">
    <location>
        <begin position="18"/>
        <end position="1334"/>
    </location>
</feature>
<evidence type="ECO:0000256" key="5">
    <source>
        <dbReference type="ARBA" id="ARBA00011775"/>
    </source>
</evidence>
<organism evidence="23 24">
    <name type="scientific">Alternaria burnsii</name>
    <dbReference type="NCBI Taxonomy" id="1187904"/>
    <lineage>
        <taxon>Eukaryota</taxon>
        <taxon>Fungi</taxon>
        <taxon>Dikarya</taxon>
        <taxon>Ascomycota</taxon>
        <taxon>Pezizomycotina</taxon>
        <taxon>Dothideomycetes</taxon>
        <taxon>Pleosporomycetidae</taxon>
        <taxon>Pleosporales</taxon>
        <taxon>Pleosporineae</taxon>
        <taxon>Pleosporaceae</taxon>
        <taxon>Alternaria</taxon>
        <taxon>Alternaria sect. Alternaria</taxon>
    </lineage>
</organism>
<feature type="compositionally biased region" description="Basic and acidic residues" evidence="18">
    <location>
        <begin position="1177"/>
        <end position="1187"/>
    </location>
</feature>
<keyword evidence="9" id="KW-0653">Protein transport</keyword>
<evidence type="ECO:0000256" key="19">
    <source>
        <dbReference type="SAM" id="SignalP"/>
    </source>
</evidence>
<dbReference type="GO" id="GO:0000139">
    <property type="term" value="C:Golgi membrane"/>
    <property type="evidence" value="ECO:0007669"/>
    <property type="project" value="UniProtKB-SubCell"/>
</dbReference>
<protein>
    <recommendedName>
        <fullName evidence="15">Ribosome quality control complex subunit 2</fullName>
    </recommendedName>
    <alternativeName>
        <fullName evidence="16">Zeta-coat protein</fullName>
    </alternativeName>
</protein>
<keyword evidence="8" id="KW-0931">ER-Golgi transport</keyword>
<evidence type="ECO:0000313" key="23">
    <source>
        <dbReference type="EMBL" id="KAF7680436.1"/>
    </source>
</evidence>
<keyword evidence="19" id="KW-0732">Signal</keyword>
<feature type="region of interest" description="Disordered" evidence="18">
    <location>
        <begin position="642"/>
        <end position="680"/>
    </location>
</feature>
<feature type="compositionally biased region" description="Basic residues" evidence="18">
    <location>
        <begin position="1320"/>
        <end position="1334"/>
    </location>
</feature>
<dbReference type="GeneID" id="62200312"/>
<dbReference type="GO" id="GO:0016192">
    <property type="term" value="P:vesicle-mediated transport"/>
    <property type="evidence" value="ECO:0007669"/>
    <property type="project" value="UniProtKB-KW"/>
</dbReference>
<feature type="region of interest" description="Disordered" evidence="18">
    <location>
        <begin position="894"/>
        <end position="1197"/>
    </location>
</feature>
<feature type="compositionally biased region" description="Basic residues" evidence="18">
    <location>
        <begin position="1106"/>
        <end position="1116"/>
    </location>
</feature>
<keyword evidence="7" id="KW-0963">Cytoplasm</keyword>
<dbReference type="GO" id="GO:1990116">
    <property type="term" value="P:ribosome-associated ubiquitin-dependent protein catabolic process"/>
    <property type="evidence" value="ECO:0007669"/>
    <property type="project" value="TreeGrafter"/>
</dbReference>
<dbReference type="GO" id="GO:1990112">
    <property type="term" value="C:RQC complex"/>
    <property type="evidence" value="ECO:0007669"/>
    <property type="project" value="TreeGrafter"/>
</dbReference>
<dbReference type="InterPro" id="IPR051608">
    <property type="entry name" value="RQC_Subunit_NEMF"/>
</dbReference>
<evidence type="ECO:0000256" key="7">
    <source>
        <dbReference type="ARBA" id="ARBA00022490"/>
    </source>
</evidence>
<dbReference type="PANTHER" id="PTHR15239">
    <property type="entry name" value="NUCLEAR EXPORT MEDIATOR FACTOR NEMF"/>
    <property type="match status" value="1"/>
</dbReference>
<evidence type="ECO:0000256" key="11">
    <source>
        <dbReference type="ARBA" id="ARBA00023054"/>
    </source>
</evidence>
<evidence type="ECO:0000259" key="21">
    <source>
        <dbReference type="Pfam" id="PF05670"/>
    </source>
</evidence>